<dbReference type="GO" id="GO:0006614">
    <property type="term" value="P:SRP-dependent cotranslational protein targeting to membrane"/>
    <property type="evidence" value="ECO:0007669"/>
    <property type="project" value="InterPro"/>
</dbReference>
<evidence type="ECO:0000313" key="4">
    <source>
        <dbReference type="Proteomes" id="UP000829685"/>
    </source>
</evidence>
<evidence type="ECO:0000256" key="1">
    <source>
        <dbReference type="SAM" id="MobiDB-lite"/>
    </source>
</evidence>
<dbReference type="PANTHER" id="PTHR12834">
    <property type="entry name" value="SIGNAL RECOGNITION PARTICLE 9 KDA PROTEIN"/>
    <property type="match status" value="1"/>
</dbReference>
<feature type="compositionally biased region" description="Low complexity" evidence="1">
    <location>
        <begin position="138"/>
        <end position="152"/>
    </location>
</feature>
<comment type="caution">
    <text evidence="3">The sequence shown here is derived from an EMBL/GenBank/DDBJ whole genome shotgun (WGS) entry which is preliminary data.</text>
</comment>
<dbReference type="Pfam" id="PF05486">
    <property type="entry name" value="SRP9-21"/>
    <property type="match status" value="1"/>
</dbReference>
<name>A0A9Q0AMA3_9PEZI</name>
<dbReference type="AlphaFoldDB" id="A0A9Q0AMA3"/>
<accession>A0A9Q0AMA3</accession>
<dbReference type="GO" id="GO:0005786">
    <property type="term" value="C:signal recognition particle, endoplasmic reticulum targeting"/>
    <property type="evidence" value="ECO:0007669"/>
    <property type="project" value="TreeGrafter"/>
</dbReference>
<evidence type="ECO:0000313" key="3">
    <source>
        <dbReference type="EMBL" id="KAI1861049.1"/>
    </source>
</evidence>
<feature type="domain" description="SRP9" evidence="2">
    <location>
        <begin position="6"/>
        <end position="100"/>
    </location>
</feature>
<protein>
    <recommendedName>
        <fullName evidence="2">SRP9 domain-containing protein</fullName>
    </recommendedName>
</protein>
<dbReference type="Proteomes" id="UP000829685">
    <property type="component" value="Unassembled WGS sequence"/>
</dbReference>
<feature type="region of interest" description="Disordered" evidence="1">
    <location>
        <begin position="27"/>
        <end position="61"/>
    </location>
</feature>
<dbReference type="EMBL" id="JAFIMR010000030">
    <property type="protein sequence ID" value="KAI1861049.1"/>
    <property type="molecule type" value="Genomic_DNA"/>
</dbReference>
<gene>
    <name evidence="3" type="ORF">JX265_009668</name>
</gene>
<dbReference type="InterPro" id="IPR039432">
    <property type="entry name" value="SRP9_dom"/>
</dbReference>
<dbReference type="OrthoDB" id="5419752at2759"/>
<dbReference type="PANTHER" id="PTHR12834:SF12">
    <property type="entry name" value="SIGNAL RECOGNITION PARTICLE 9 KDA PROTEIN"/>
    <property type="match status" value="1"/>
</dbReference>
<organism evidence="3 4">
    <name type="scientific">Neoarthrinium moseri</name>
    <dbReference type="NCBI Taxonomy" id="1658444"/>
    <lineage>
        <taxon>Eukaryota</taxon>
        <taxon>Fungi</taxon>
        <taxon>Dikarya</taxon>
        <taxon>Ascomycota</taxon>
        <taxon>Pezizomycotina</taxon>
        <taxon>Sordariomycetes</taxon>
        <taxon>Xylariomycetidae</taxon>
        <taxon>Amphisphaeriales</taxon>
        <taxon>Apiosporaceae</taxon>
        <taxon>Neoarthrinium</taxon>
    </lineage>
</organism>
<keyword evidence="4" id="KW-1185">Reference proteome</keyword>
<reference evidence="3" key="1">
    <citation type="submission" date="2021-03" db="EMBL/GenBank/DDBJ databases">
        <title>Revisited historic fungal species revealed as producer of novel bioactive compounds through whole genome sequencing and comparative genomics.</title>
        <authorList>
            <person name="Vignolle G.A."/>
            <person name="Hochenegger N."/>
            <person name="Mach R.L."/>
            <person name="Mach-Aigner A.R."/>
            <person name="Javad Rahimi M."/>
            <person name="Salim K.A."/>
            <person name="Chan C.M."/>
            <person name="Lim L.B.L."/>
            <person name="Cai F."/>
            <person name="Druzhinina I.S."/>
            <person name="U'Ren J.M."/>
            <person name="Derntl C."/>
        </authorList>
    </citation>
    <scope>NUCLEOTIDE SEQUENCE</scope>
    <source>
        <strain evidence="3">TUCIM 5799</strain>
    </source>
</reference>
<feature type="region of interest" description="Disordered" evidence="1">
    <location>
        <begin position="92"/>
        <end position="168"/>
    </location>
</feature>
<sequence>MPYYASADDWLRQSQLLLEARPATTRVTTKYSIRPAKPRRKAGGGEEETAADPATAKPPRGVLVLKTFDPKTGTALKYKTTKAAEVSRLVQGLGKLGRPMAGLPELRDEPMLDAPESGTGTPAGEKAAAAVGGDEKTPGAPAQGQQQQQQQAAGGGGGGKGKKKKGKR</sequence>
<evidence type="ECO:0000259" key="2">
    <source>
        <dbReference type="Pfam" id="PF05486"/>
    </source>
</evidence>
<proteinExistence type="predicted"/>
<dbReference type="InterPro" id="IPR039914">
    <property type="entry name" value="SRP9-like"/>
</dbReference>